<feature type="domain" description="Acyl-CoA dehydrogenase/oxidase C-terminal" evidence="28">
    <location>
        <begin position="231"/>
        <end position="361"/>
    </location>
</feature>
<evidence type="ECO:0000256" key="8">
    <source>
        <dbReference type="ARBA" id="ARBA00022827"/>
    </source>
</evidence>
<comment type="catalytic activity">
    <reaction evidence="24">
        <text>hexanoyl-CoA + oxidized [electron-transfer flavoprotein] + H(+) = (2E)-hexenoyl-CoA + reduced [electron-transfer flavoprotein]</text>
        <dbReference type="Rhea" id="RHEA:43464"/>
        <dbReference type="Rhea" id="RHEA-COMP:10685"/>
        <dbReference type="Rhea" id="RHEA-COMP:10686"/>
        <dbReference type="ChEBI" id="CHEBI:15378"/>
        <dbReference type="ChEBI" id="CHEBI:57692"/>
        <dbReference type="ChEBI" id="CHEBI:58307"/>
        <dbReference type="ChEBI" id="CHEBI:62077"/>
        <dbReference type="ChEBI" id="CHEBI:62620"/>
    </reaction>
    <physiologicalReaction direction="left-to-right" evidence="24">
        <dbReference type="Rhea" id="RHEA:43465"/>
    </physiologicalReaction>
</comment>
<evidence type="ECO:0000256" key="10">
    <source>
        <dbReference type="ARBA" id="ARBA00022946"/>
    </source>
</evidence>
<dbReference type="InterPro" id="IPR037069">
    <property type="entry name" value="AcylCoA_DH/ox_N_sf"/>
</dbReference>
<evidence type="ECO:0000256" key="23">
    <source>
        <dbReference type="ARBA" id="ARBA00049096"/>
    </source>
</evidence>
<dbReference type="EMBL" id="WIXE01001419">
    <property type="protein sequence ID" value="KAK5985716.1"/>
    <property type="molecule type" value="Genomic_DNA"/>
</dbReference>
<evidence type="ECO:0000256" key="12">
    <source>
        <dbReference type="ARBA" id="ARBA00023002"/>
    </source>
</evidence>
<comment type="subunit">
    <text evidence="5">Homotetramer.</text>
</comment>
<keyword evidence="6" id="KW-0597">Phosphoprotein</keyword>
<feature type="domain" description="Acyl-CoA oxidase/dehydrogenase middle" evidence="29">
    <location>
        <begin position="125"/>
        <end position="219"/>
    </location>
</feature>
<comment type="pathway">
    <text evidence="3">Lipid metabolism; mitochondrial fatty acid beta-oxidation.</text>
</comment>
<evidence type="ECO:0000256" key="19">
    <source>
        <dbReference type="ARBA" id="ARBA00042821"/>
    </source>
</evidence>
<keyword evidence="13" id="KW-0443">Lipid metabolism</keyword>
<evidence type="ECO:0000256" key="22">
    <source>
        <dbReference type="ARBA" id="ARBA00048592"/>
    </source>
</evidence>
<dbReference type="Proteomes" id="UP001331761">
    <property type="component" value="Unassembled WGS sequence"/>
</dbReference>
<dbReference type="PROSITE" id="PS00073">
    <property type="entry name" value="ACYL_COA_DH_2"/>
    <property type="match status" value="2"/>
</dbReference>
<protein>
    <recommendedName>
        <fullName evidence="17">Short/branched chain specific acyl-CoA dehydrogenase, mitochondrial</fullName>
        <ecNumber evidence="16">1.3.8.5</ecNumber>
    </recommendedName>
    <alternativeName>
        <fullName evidence="19">2-methyl branched chain acyl-CoA dehydrogenase</fullName>
    </alternativeName>
    <alternativeName>
        <fullName evidence="18">2-methylbutyryl-coenzyme A dehydrogenase</fullName>
    </alternativeName>
</protein>
<evidence type="ECO:0000256" key="25">
    <source>
        <dbReference type="ARBA" id="ARBA00049552"/>
    </source>
</evidence>
<evidence type="ECO:0000256" key="3">
    <source>
        <dbReference type="ARBA" id="ARBA00005198"/>
    </source>
</evidence>
<feature type="domain" description="Acyl-CoA dehydrogenase/oxidase C-terminal" evidence="28">
    <location>
        <begin position="485"/>
        <end position="608"/>
    </location>
</feature>
<evidence type="ECO:0000256" key="26">
    <source>
        <dbReference type="ARBA" id="ARBA00051903"/>
    </source>
</evidence>
<keyword evidence="10" id="KW-0809">Transit peptide</keyword>
<keyword evidence="11" id="KW-0007">Acetylation</keyword>
<keyword evidence="12 27" id="KW-0560">Oxidoreductase</keyword>
<dbReference type="CDD" id="cd01158">
    <property type="entry name" value="SCAD_SBCAD"/>
    <property type="match status" value="1"/>
</dbReference>
<evidence type="ECO:0000313" key="31">
    <source>
        <dbReference type="EMBL" id="KAK5985716.1"/>
    </source>
</evidence>
<comment type="catalytic activity">
    <reaction evidence="20">
        <text>2-methylbutanoyl-CoA + oxidized [electron-transfer flavoprotein] + H(+) = (2E)-2-methylbut-2-enoyl-CoA + reduced [electron-transfer flavoprotein]</text>
        <dbReference type="Rhea" id="RHEA:43780"/>
        <dbReference type="Rhea" id="RHEA-COMP:10685"/>
        <dbReference type="Rhea" id="RHEA-COMP:10686"/>
        <dbReference type="ChEBI" id="CHEBI:15378"/>
        <dbReference type="ChEBI" id="CHEBI:57336"/>
        <dbReference type="ChEBI" id="CHEBI:57337"/>
        <dbReference type="ChEBI" id="CHEBI:57692"/>
        <dbReference type="ChEBI" id="CHEBI:58307"/>
        <dbReference type="EC" id="1.3.8.5"/>
    </reaction>
    <physiologicalReaction direction="left-to-right" evidence="20">
        <dbReference type="Rhea" id="RHEA:43781"/>
    </physiologicalReaction>
</comment>
<evidence type="ECO:0000256" key="6">
    <source>
        <dbReference type="ARBA" id="ARBA00022553"/>
    </source>
</evidence>
<sequence>MLSSRFAARLGSVRGLLSVRRFSNNVIKPLVHEMDEKSQMHQSVITGVFENGFMGIEIPEAYGGPGSTFFDAMLVIEGLAKVDPSVSVFVDVQNTLIAPLIMQLGTEEQKQKYLPKICSEWIGGFCLSEAGSGSDAFAMKTVAKADGDDFVINGSKMWITSAGHANFFLVFANADPSKGYKGITCFLVDRNEEGVSVGKKEDKLGIRASSTCSVFFDNVRVHKSAILGEYGKGYKYAIECLNAGRIGIGAQMIGLAQGCFDASIPYLQERKQFGSRLIDFQGMQHQIAQVAVEIEAARLLVYNAARMKDNNIPFVKEAAMAKLYASQVACSASSKCVEWLGGVGFTKEFPVEKFYRDAKIDILFRMLSSRIIARLGVRGLASAGAASHPRHDTGDRLPPPVTQLSENEMQLVDTVRRFSHDVVKPLVSEMDETSRMHESVIKGVFENGLMGIEVPEKYGGPGSSFFDSILVIEELAKVRSAECYKYAIECLNAGRIGIAAQMVGLAQGCFDATLPYLQERKQFGSRIIDFQGMQHQIAQTAVEIEAARLLVYNAARMKIASTTTSKCIEWHGGVGFTKEYPVEKFYRDVKAGTIYEGTSNVQLNTIAKLIDAEYKH</sequence>
<dbReference type="InterPro" id="IPR036250">
    <property type="entry name" value="AcylCo_DH-like_C"/>
</dbReference>
<evidence type="ECO:0000256" key="18">
    <source>
        <dbReference type="ARBA" id="ARBA00041537"/>
    </source>
</evidence>
<dbReference type="GO" id="GO:0050660">
    <property type="term" value="F:flavin adenine dinucleotide binding"/>
    <property type="evidence" value="ECO:0007669"/>
    <property type="project" value="InterPro"/>
</dbReference>
<name>A0AAN8FSB0_TRICO</name>
<evidence type="ECO:0000256" key="2">
    <source>
        <dbReference type="ARBA" id="ARBA00004305"/>
    </source>
</evidence>
<organism evidence="31 32">
    <name type="scientific">Trichostrongylus colubriformis</name>
    <name type="common">Black scour worm</name>
    <dbReference type="NCBI Taxonomy" id="6319"/>
    <lineage>
        <taxon>Eukaryota</taxon>
        <taxon>Metazoa</taxon>
        <taxon>Ecdysozoa</taxon>
        <taxon>Nematoda</taxon>
        <taxon>Chromadorea</taxon>
        <taxon>Rhabditida</taxon>
        <taxon>Rhabditina</taxon>
        <taxon>Rhabditomorpha</taxon>
        <taxon>Strongyloidea</taxon>
        <taxon>Trichostrongylidae</taxon>
        <taxon>Trichostrongylus</taxon>
    </lineage>
</organism>
<reference evidence="31 32" key="1">
    <citation type="submission" date="2019-10" db="EMBL/GenBank/DDBJ databases">
        <title>Assembly and Annotation for the nematode Trichostrongylus colubriformis.</title>
        <authorList>
            <person name="Martin J."/>
        </authorList>
    </citation>
    <scope>NUCLEOTIDE SEQUENCE [LARGE SCALE GENOMIC DNA]</scope>
    <source>
        <strain evidence="31">G859</strain>
        <tissue evidence="31">Whole worm</tissue>
    </source>
</reference>
<dbReference type="PROSITE" id="PS00072">
    <property type="entry name" value="ACYL_COA_DH_1"/>
    <property type="match status" value="1"/>
</dbReference>
<dbReference type="GO" id="GO:0003853">
    <property type="term" value="F:short-chain 2-methyl fatty acyl-CoA dehydrogenase activity"/>
    <property type="evidence" value="ECO:0007669"/>
    <property type="project" value="UniProtKB-EC"/>
</dbReference>
<comment type="caution">
    <text evidence="31">The sequence shown here is derived from an EMBL/GenBank/DDBJ whole genome shotgun (WGS) entry which is preliminary data.</text>
</comment>
<comment type="pathway">
    <text evidence="15">Amino-acid degradation; L-isoleucine degradation.</text>
</comment>
<evidence type="ECO:0000256" key="7">
    <source>
        <dbReference type="ARBA" id="ARBA00022630"/>
    </source>
</evidence>
<comment type="catalytic activity">
    <reaction evidence="22">
        <text>(2R)-2-methylbutanoyl-CoA + oxidized [electron-transfer flavoprotein] + H(+) = ethylacryloyl-CoA + reduced [electron-transfer flavoprotein]</text>
        <dbReference type="Rhea" id="RHEA:65296"/>
        <dbReference type="Rhea" id="RHEA-COMP:10685"/>
        <dbReference type="Rhea" id="RHEA-COMP:10686"/>
        <dbReference type="ChEBI" id="CHEBI:15378"/>
        <dbReference type="ChEBI" id="CHEBI:57692"/>
        <dbReference type="ChEBI" id="CHEBI:58307"/>
        <dbReference type="ChEBI" id="CHEBI:156439"/>
        <dbReference type="ChEBI" id="CHEBI:156440"/>
    </reaction>
    <physiologicalReaction direction="left-to-right" evidence="22">
        <dbReference type="Rhea" id="RHEA:65297"/>
    </physiologicalReaction>
</comment>
<evidence type="ECO:0000256" key="16">
    <source>
        <dbReference type="ARBA" id="ARBA00039036"/>
    </source>
</evidence>
<evidence type="ECO:0000259" key="29">
    <source>
        <dbReference type="Pfam" id="PF02770"/>
    </source>
</evidence>
<evidence type="ECO:0000256" key="1">
    <source>
        <dbReference type="ARBA" id="ARBA00001974"/>
    </source>
</evidence>
<dbReference type="FunFam" id="1.10.540.10:FF:000012">
    <property type="entry name" value="Acyl-CoA dehydrogenase short/branched chain"/>
    <property type="match status" value="1"/>
</dbReference>
<comment type="catalytic activity">
    <reaction evidence="21">
        <text>valproyl-CoA + oxidized [electron-transfer flavoprotein] + H(+) = (2E)-2-propylpent-2-enoyl-CoA + reduced [electron-transfer flavoprotein]</text>
        <dbReference type="Rhea" id="RHEA:65344"/>
        <dbReference type="Rhea" id="RHEA-COMP:10685"/>
        <dbReference type="Rhea" id="RHEA-COMP:10686"/>
        <dbReference type="ChEBI" id="CHEBI:15378"/>
        <dbReference type="ChEBI" id="CHEBI:57692"/>
        <dbReference type="ChEBI" id="CHEBI:58307"/>
        <dbReference type="ChEBI" id="CHEBI:156457"/>
        <dbReference type="ChEBI" id="CHEBI:156458"/>
    </reaction>
    <physiologicalReaction direction="left-to-right" evidence="21">
        <dbReference type="Rhea" id="RHEA:65345"/>
    </physiologicalReaction>
</comment>
<dbReference type="EC" id="1.3.8.5" evidence="16"/>
<dbReference type="SUPFAM" id="SSF56645">
    <property type="entry name" value="Acyl-CoA dehydrogenase NM domain-like"/>
    <property type="match status" value="2"/>
</dbReference>
<evidence type="ECO:0000256" key="5">
    <source>
        <dbReference type="ARBA" id="ARBA00011881"/>
    </source>
</evidence>
<keyword evidence="14" id="KW-0496">Mitochondrion</keyword>
<evidence type="ECO:0000256" key="9">
    <source>
        <dbReference type="ARBA" id="ARBA00022832"/>
    </source>
</evidence>
<dbReference type="FunFam" id="1.10.540.10:FF:000026">
    <property type="entry name" value="Acyl-CoA dehydrogenase medium chain"/>
    <property type="match status" value="1"/>
</dbReference>
<dbReference type="Pfam" id="PF02770">
    <property type="entry name" value="Acyl-CoA_dh_M"/>
    <property type="match status" value="1"/>
</dbReference>
<dbReference type="PANTHER" id="PTHR43884:SF1">
    <property type="entry name" value="SHORT_BRANCHED CHAIN SPECIFIC ACYL-COA DEHYDROGENASE, MITOCHONDRIAL"/>
    <property type="match status" value="1"/>
</dbReference>
<dbReference type="Gene3D" id="1.20.140.10">
    <property type="entry name" value="Butyryl-CoA Dehydrogenase, subunit A, domain 3"/>
    <property type="match status" value="3"/>
</dbReference>
<evidence type="ECO:0000256" key="13">
    <source>
        <dbReference type="ARBA" id="ARBA00023098"/>
    </source>
</evidence>
<evidence type="ECO:0000259" key="28">
    <source>
        <dbReference type="Pfam" id="PF00441"/>
    </source>
</evidence>
<dbReference type="Pfam" id="PF02771">
    <property type="entry name" value="Acyl-CoA_dh_N"/>
    <property type="match status" value="2"/>
</dbReference>
<dbReference type="FunFam" id="2.40.110.10:FF:000001">
    <property type="entry name" value="Acyl-CoA dehydrogenase, mitochondrial"/>
    <property type="match status" value="1"/>
</dbReference>
<dbReference type="GO" id="GO:0005759">
    <property type="term" value="C:mitochondrial matrix"/>
    <property type="evidence" value="ECO:0007669"/>
    <property type="project" value="UniProtKB-SubCell"/>
</dbReference>
<evidence type="ECO:0000313" key="32">
    <source>
        <dbReference type="Proteomes" id="UP001331761"/>
    </source>
</evidence>
<dbReference type="GO" id="GO:0046395">
    <property type="term" value="P:carboxylic acid catabolic process"/>
    <property type="evidence" value="ECO:0007669"/>
    <property type="project" value="UniProtKB-ARBA"/>
</dbReference>
<evidence type="ECO:0000256" key="15">
    <source>
        <dbReference type="ARBA" id="ARBA00037895"/>
    </source>
</evidence>
<comment type="subcellular location">
    <subcellularLocation>
        <location evidence="2">Mitochondrion matrix</location>
    </subcellularLocation>
</comment>
<dbReference type="AlphaFoldDB" id="A0AAN8FSB0"/>
<dbReference type="FunFam" id="1.20.140.10:FF:000002">
    <property type="entry name" value="Acyl-CoA dehydrogenase short/branched chain"/>
    <property type="match status" value="1"/>
</dbReference>
<dbReference type="Gene3D" id="2.40.110.10">
    <property type="entry name" value="Butyryl-CoA Dehydrogenase, subunit A, domain 2"/>
    <property type="match status" value="1"/>
</dbReference>
<dbReference type="GO" id="GO:0006631">
    <property type="term" value="P:fatty acid metabolic process"/>
    <property type="evidence" value="ECO:0007669"/>
    <property type="project" value="UniProtKB-KW"/>
</dbReference>
<feature type="domain" description="Acyl-CoA dehydrogenase/oxidase N-terminal" evidence="30">
    <location>
        <begin position="18"/>
        <end position="119"/>
    </location>
</feature>
<evidence type="ECO:0000256" key="17">
    <source>
        <dbReference type="ARBA" id="ARBA00039850"/>
    </source>
</evidence>
<dbReference type="InterPro" id="IPR046373">
    <property type="entry name" value="Acyl-CoA_Oxase/DH_mid-dom_sf"/>
</dbReference>
<dbReference type="SUPFAM" id="SSF47203">
    <property type="entry name" value="Acyl-CoA dehydrogenase C-terminal domain-like"/>
    <property type="match status" value="2"/>
</dbReference>
<dbReference type="InterPro" id="IPR013786">
    <property type="entry name" value="AcylCoA_DH/ox_N"/>
</dbReference>
<dbReference type="InterPro" id="IPR009075">
    <property type="entry name" value="AcylCo_DH/oxidase_C"/>
</dbReference>
<dbReference type="InterPro" id="IPR006089">
    <property type="entry name" value="Acyl-CoA_DH_CS"/>
</dbReference>
<keyword evidence="8 27" id="KW-0274">FAD</keyword>
<evidence type="ECO:0000256" key="21">
    <source>
        <dbReference type="ARBA" id="ARBA00048307"/>
    </source>
</evidence>
<comment type="similarity">
    <text evidence="4 27">Belongs to the acyl-CoA dehydrogenase family.</text>
</comment>
<accession>A0AAN8FSB0</accession>
<dbReference type="InterPro" id="IPR006091">
    <property type="entry name" value="Acyl-CoA_Oxase/DH_mid-dom"/>
</dbReference>
<evidence type="ECO:0000256" key="20">
    <source>
        <dbReference type="ARBA" id="ARBA00048235"/>
    </source>
</evidence>
<evidence type="ECO:0000256" key="11">
    <source>
        <dbReference type="ARBA" id="ARBA00022990"/>
    </source>
</evidence>
<evidence type="ECO:0000259" key="30">
    <source>
        <dbReference type="Pfam" id="PF02771"/>
    </source>
</evidence>
<dbReference type="Gene3D" id="1.10.540.10">
    <property type="entry name" value="Acyl-CoA dehydrogenase/oxidase, N-terminal domain"/>
    <property type="match status" value="2"/>
</dbReference>
<comment type="catalytic activity">
    <reaction evidence="26">
        <text>2-methylpropanoyl-CoA + oxidized [electron-transfer flavoprotein] + H(+) = 2-methylpropenoyl-CoA + reduced [electron-transfer flavoprotein]</text>
        <dbReference type="Rhea" id="RHEA:44180"/>
        <dbReference type="Rhea" id="RHEA-COMP:10685"/>
        <dbReference type="Rhea" id="RHEA-COMP:10686"/>
        <dbReference type="ChEBI" id="CHEBI:15378"/>
        <dbReference type="ChEBI" id="CHEBI:57338"/>
        <dbReference type="ChEBI" id="CHEBI:57692"/>
        <dbReference type="ChEBI" id="CHEBI:58307"/>
        <dbReference type="ChEBI" id="CHEBI:62500"/>
    </reaction>
    <physiologicalReaction direction="left-to-right" evidence="26">
        <dbReference type="Rhea" id="RHEA:44181"/>
    </physiologicalReaction>
</comment>
<evidence type="ECO:0000256" key="4">
    <source>
        <dbReference type="ARBA" id="ARBA00009347"/>
    </source>
</evidence>
<evidence type="ECO:0000256" key="24">
    <source>
        <dbReference type="ARBA" id="ARBA00049192"/>
    </source>
</evidence>
<comment type="catalytic activity">
    <reaction evidence="25">
        <text>(2S)-2-methylbutanoyl-CoA + oxidized [electron-transfer flavoprotein] + H(+) = (2E)-2-methylbut-2-enoyl-CoA + reduced [electron-transfer flavoprotein]</text>
        <dbReference type="Rhea" id="RHEA:48256"/>
        <dbReference type="Rhea" id="RHEA-COMP:10685"/>
        <dbReference type="Rhea" id="RHEA-COMP:10686"/>
        <dbReference type="ChEBI" id="CHEBI:15378"/>
        <dbReference type="ChEBI" id="CHEBI:57337"/>
        <dbReference type="ChEBI" id="CHEBI:57692"/>
        <dbReference type="ChEBI" id="CHEBI:58307"/>
        <dbReference type="ChEBI" id="CHEBI:88166"/>
    </reaction>
    <physiologicalReaction direction="left-to-right" evidence="25">
        <dbReference type="Rhea" id="RHEA:48257"/>
    </physiologicalReaction>
</comment>
<comment type="catalytic activity">
    <reaction evidence="23">
        <text>butanoyl-CoA + oxidized [electron-transfer flavoprotein] + H(+) = (2E)-butenoyl-CoA + reduced [electron-transfer flavoprotein]</text>
        <dbReference type="Rhea" id="RHEA:24004"/>
        <dbReference type="Rhea" id="RHEA-COMP:10685"/>
        <dbReference type="Rhea" id="RHEA-COMP:10686"/>
        <dbReference type="ChEBI" id="CHEBI:15378"/>
        <dbReference type="ChEBI" id="CHEBI:57332"/>
        <dbReference type="ChEBI" id="CHEBI:57371"/>
        <dbReference type="ChEBI" id="CHEBI:57692"/>
        <dbReference type="ChEBI" id="CHEBI:58307"/>
    </reaction>
    <physiologicalReaction direction="left-to-right" evidence="23">
        <dbReference type="Rhea" id="RHEA:24005"/>
    </physiologicalReaction>
</comment>
<dbReference type="PANTHER" id="PTHR43884">
    <property type="entry name" value="ACYL-COA DEHYDROGENASE"/>
    <property type="match status" value="1"/>
</dbReference>
<feature type="domain" description="Acyl-CoA dehydrogenase/oxidase N-terminal" evidence="30">
    <location>
        <begin position="405"/>
        <end position="481"/>
    </location>
</feature>
<comment type="cofactor">
    <cofactor evidence="1 27">
        <name>FAD</name>
        <dbReference type="ChEBI" id="CHEBI:57692"/>
    </cofactor>
</comment>
<proteinExistence type="inferred from homology"/>
<keyword evidence="9" id="KW-0276">Fatty acid metabolism</keyword>
<keyword evidence="32" id="KW-1185">Reference proteome</keyword>
<gene>
    <name evidence="31" type="ORF">GCK32_006831</name>
</gene>
<evidence type="ECO:0000256" key="14">
    <source>
        <dbReference type="ARBA" id="ARBA00023128"/>
    </source>
</evidence>
<keyword evidence="7 27" id="KW-0285">Flavoprotein</keyword>
<evidence type="ECO:0000256" key="27">
    <source>
        <dbReference type="RuleBase" id="RU362125"/>
    </source>
</evidence>
<dbReference type="InterPro" id="IPR009100">
    <property type="entry name" value="AcylCoA_DH/oxidase_NM_dom_sf"/>
</dbReference>
<dbReference type="Pfam" id="PF00441">
    <property type="entry name" value="Acyl-CoA_dh_1"/>
    <property type="match status" value="2"/>
</dbReference>